<evidence type="ECO:0000256" key="1">
    <source>
        <dbReference type="SAM" id="SignalP"/>
    </source>
</evidence>
<evidence type="ECO:0000313" key="2">
    <source>
        <dbReference type="EMBL" id="KAK1672146.1"/>
    </source>
</evidence>
<dbReference type="Proteomes" id="UP001224890">
    <property type="component" value="Unassembled WGS sequence"/>
</dbReference>
<sequence>MDNIFILIFLLDPVRLSGRGCSTFPSPGTRDGIKFRLPVLIEAQQLATPYLSYLSYLSYLNFTYTDGYPVPLGGGVSAVVDA</sequence>
<comment type="caution">
    <text evidence="2">The sequence shown here is derived from an EMBL/GenBank/DDBJ whole genome shotgun (WGS) entry which is preliminary data.</text>
</comment>
<dbReference type="AlphaFoldDB" id="A0AAJ0AE06"/>
<gene>
    <name evidence="2" type="ORF">BDP55DRAFT_272475</name>
</gene>
<accession>A0AAJ0AE06</accession>
<organism evidence="2 3">
    <name type="scientific">Colletotrichum godetiae</name>
    <dbReference type="NCBI Taxonomy" id="1209918"/>
    <lineage>
        <taxon>Eukaryota</taxon>
        <taxon>Fungi</taxon>
        <taxon>Dikarya</taxon>
        <taxon>Ascomycota</taxon>
        <taxon>Pezizomycotina</taxon>
        <taxon>Sordariomycetes</taxon>
        <taxon>Hypocreomycetidae</taxon>
        <taxon>Glomerellales</taxon>
        <taxon>Glomerellaceae</taxon>
        <taxon>Colletotrichum</taxon>
        <taxon>Colletotrichum acutatum species complex</taxon>
    </lineage>
</organism>
<name>A0AAJ0AE06_9PEZI</name>
<dbReference type="GeneID" id="85450951"/>
<dbReference type="RefSeq" id="XP_060426149.1">
    <property type="nucleotide sequence ID" value="XM_060566425.1"/>
</dbReference>
<feature type="signal peptide" evidence="1">
    <location>
        <begin position="1"/>
        <end position="18"/>
    </location>
</feature>
<keyword evidence="1" id="KW-0732">Signal</keyword>
<evidence type="ECO:0000313" key="3">
    <source>
        <dbReference type="Proteomes" id="UP001224890"/>
    </source>
</evidence>
<keyword evidence="3" id="KW-1185">Reference proteome</keyword>
<feature type="chain" id="PRO_5042518626" evidence="1">
    <location>
        <begin position="19"/>
        <end position="82"/>
    </location>
</feature>
<reference evidence="2" key="1">
    <citation type="submission" date="2021-06" db="EMBL/GenBank/DDBJ databases">
        <title>Comparative genomics, transcriptomics and evolutionary studies reveal genomic signatures of adaptation to plant cell wall in hemibiotrophic fungi.</title>
        <authorList>
            <consortium name="DOE Joint Genome Institute"/>
            <person name="Baroncelli R."/>
            <person name="Diaz J.F."/>
            <person name="Benocci T."/>
            <person name="Peng M."/>
            <person name="Battaglia E."/>
            <person name="Haridas S."/>
            <person name="Andreopoulos W."/>
            <person name="Labutti K."/>
            <person name="Pangilinan J."/>
            <person name="Floch G.L."/>
            <person name="Makela M.R."/>
            <person name="Henrissat B."/>
            <person name="Grigoriev I.V."/>
            <person name="Crouch J.A."/>
            <person name="De Vries R.P."/>
            <person name="Sukno S.A."/>
            <person name="Thon M.R."/>
        </authorList>
    </citation>
    <scope>NUCLEOTIDE SEQUENCE</scope>
    <source>
        <strain evidence="2">CBS 193.32</strain>
    </source>
</reference>
<protein>
    <submittedName>
        <fullName evidence="2">Uncharacterized protein</fullName>
    </submittedName>
</protein>
<dbReference type="EMBL" id="JAHMHR010000040">
    <property type="protein sequence ID" value="KAK1672146.1"/>
    <property type="molecule type" value="Genomic_DNA"/>
</dbReference>
<proteinExistence type="predicted"/>